<organism evidence="2 3">
    <name type="scientific">Desulfatibacillum alkenivorans DSM 16219</name>
    <dbReference type="NCBI Taxonomy" id="1121393"/>
    <lineage>
        <taxon>Bacteria</taxon>
        <taxon>Pseudomonadati</taxon>
        <taxon>Thermodesulfobacteriota</taxon>
        <taxon>Desulfobacteria</taxon>
        <taxon>Desulfobacterales</taxon>
        <taxon>Desulfatibacillaceae</taxon>
        <taxon>Desulfatibacillum</taxon>
    </lineage>
</organism>
<gene>
    <name evidence="2" type="ORF">SAMN02745216_04565</name>
</gene>
<feature type="domain" description="UspA" evidence="1">
    <location>
        <begin position="1"/>
        <end position="106"/>
    </location>
</feature>
<sequence length="147" mass="16577">MKKVLVGMDSRTENFWPFIYAVNLAKRVQMKLYVLLVMSPQRSPSESEKGPQGGSSFRKRLETLISDGRSMGISIEYYIANGSFKEELMGLIQDQEISLLVLGAPPAGTRGDLEKMDSLLEEIKFRTSCRIEVVHPRNPAQEKIRNG</sequence>
<evidence type="ECO:0000259" key="1">
    <source>
        <dbReference type="Pfam" id="PF00582"/>
    </source>
</evidence>
<dbReference type="Gene3D" id="3.40.50.620">
    <property type="entry name" value="HUPs"/>
    <property type="match status" value="1"/>
</dbReference>
<dbReference type="CDD" id="cd00293">
    <property type="entry name" value="USP-like"/>
    <property type="match status" value="1"/>
</dbReference>
<dbReference type="AlphaFoldDB" id="A0A1M6XLU9"/>
<dbReference type="InterPro" id="IPR014729">
    <property type="entry name" value="Rossmann-like_a/b/a_fold"/>
</dbReference>
<dbReference type="InterPro" id="IPR006016">
    <property type="entry name" value="UspA"/>
</dbReference>
<dbReference type="EMBL" id="FQZU01000043">
    <property type="protein sequence ID" value="SHL06876.1"/>
    <property type="molecule type" value="Genomic_DNA"/>
</dbReference>
<protein>
    <submittedName>
        <fullName evidence="2">Universal stress protein family protein</fullName>
    </submittedName>
</protein>
<reference evidence="3" key="1">
    <citation type="submission" date="2016-11" db="EMBL/GenBank/DDBJ databases">
        <authorList>
            <person name="Varghese N."/>
            <person name="Submissions S."/>
        </authorList>
    </citation>
    <scope>NUCLEOTIDE SEQUENCE [LARGE SCALE GENOMIC DNA]</scope>
    <source>
        <strain evidence="3">DSM 16219</strain>
    </source>
</reference>
<dbReference type="Pfam" id="PF00582">
    <property type="entry name" value="Usp"/>
    <property type="match status" value="1"/>
</dbReference>
<keyword evidence="3" id="KW-1185">Reference proteome</keyword>
<accession>A0A1M6XLU9</accession>
<proteinExistence type="predicted"/>
<evidence type="ECO:0000313" key="3">
    <source>
        <dbReference type="Proteomes" id="UP000183994"/>
    </source>
</evidence>
<dbReference type="Proteomes" id="UP000183994">
    <property type="component" value="Unassembled WGS sequence"/>
</dbReference>
<name>A0A1M6XLU9_9BACT</name>
<dbReference type="STRING" id="1121393.SAMN02745216_04565"/>
<dbReference type="SUPFAM" id="SSF52402">
    <property type="entry name" value="Adenine nucleotide alpha hydrolases-like"/>
    <property type="match status" value="1"/>
</dbReference>
<dbReference type="RefSeq" id="WP_073478551.1">
    <property type="nucleotide sequence ID" value="NZ_FQZU01000043.1"/>
</dbReference>
<evidence type="ECO:0000313" key="2">
    <source>
        <dbReference type="EMBL" id="SHL06876.1"/>
    </source>
</evidence>
<dbReference type="OrthoDB" id="5455886at2"/>